<dbReference type="GO" id="GO:0005829">
    <property type="term" value="C:cytosol"/>
    <property type="evidence" value="ECO:0007669"/>
    <property type="project" value="TreeGrafter"/>
</dbReference>
<protein>
    <submittedName>
        <fullName evidence="1">SUF system Fe-S cluster assembly regulator</fullName>
    </submittedName>
</protein>
<dbReference type="AlphaFoldDB" id="A0A4Y3TT35"/>
<dbReference type="EMBL" id="BJMV01000002">
    <property type="protein sequence ID" value="GEB84898.1"/>
    <property type="molecule type" value="Genomic_DNA"/>
</dbReference>
<sequence>MLKLSRLADYAIVILVRLGEQDGVVTSPSLAIDTGVPEPTVAKVLKLLSTHGFVLSQRGAKGGYRLARPLSEISVASVITTVDGRIALTACVDGGGCDNGVSCGLCGSWDTINQAIRATLESISLEDMRINRTSRPSALFLAGTPEEMHAGATHVSQEIREGA</sequence>
<gene>
    <name evidence="1" type="ORF">APE01nite_06950</name>
</gene>
<dbReference type="PROSITE" id="PS51197">
    <property type="entry name" value="HTH_RRF2_2"/>
    <property type="match status" value="1"/>
</dbReference>
<name>A0A4Y3TT35_9PROT</name>
<dbReference type="Proteomes" id="UP000317730">
    <property type="component" value="Unassembled WGS sequence"/>
</dbReference>
<dbReference type="InterPro" id="IPR036388">
    <property type="entry name" value="WH-like_DNA-bd_sf"/>
</dbReference>
<dbReference type="InterPro" id="IPR000944">
    <property type="entry name" value="Tscrpt_reg_Rrf2"/>
</dbReference>
<reference evidence="1 2" key="1">
    <citation type="submission" date="2019-06" db="EMBL/GenBank/DDBJ databases">
        <title>Whole genome shotgun sequence of Acetobacter peroxydans NBRC 13755.</title>
        <authorList>
            <person name="Hosoyama A."/>
            <person name="Uohara A."/>
            <person name="Ohji S."/>
            <person name="Ichikawa N."/>
        </authorList>
    </citation>
    <scope>NUCLEOTIDE SEQUENCE [LARGE SCALE GENOMIC DNA]</scope>
    <source>
        <strain evidence="1 2">NBRC 13755</strain>
    </source>
</reference>
<keyword evidence="2" id="KW-1185">Reference proteome</keyword>
<dbReference type="InterPro" id="IPR014290">
    <property type="entry name" value="SUF_FeS_clus_asmbl_reg"/>
</dbReference>
<dbReference type="InterPro" id="IPR036390">
    <property type="entry name" value="WH_DNA-bd_sf"/>
</dbReference>
<evidence type="ECO:0000313" key="1">
    <source>
        <dbReference type="EMBL" id="GEB84898.1"/>
    </source>
</evidence>
<dbReference type="NCBIfam" id="TIGR02944">
    <property type="entry name" value="suf_reg_Xantho"/>
    <property type="match status" value="1"/>
</dbReference>
<accession>A0A4Y3TT35</accession>
<dbReference type="Pfam" id="PF02082">
    <property type="entry name" value="Rrf2"/>
    <property type="match status" value="1"/>
</dbReference>
<dbReference type="PANTHER" id="PTHR33221">
    <property type="entry name" value="WINGED HELIX-TURN-HELIX TRANSCRIPTIONAL REGULATOR, RRF2 FAMILY"/>
    <property type="match status" value="1"/>
</dbReference>
<comment type="caution">
    <text evidence="1">The sequence shown here is derived from an EMBL/GenBank/DDBJ whole genome shotgun (WGS) entry which is preliminary data.</text>
</comment>
<dbReference type="Gene3D" id="1.10.10.10">
    <property type="entry name" value="Winged helix-like DNA-binding domain superfamily/Winged helix DNA-binding domain"/>
    <property type="match status" value="1"/>
</dbReference>
<evidence type="ECO:0000313" key="2">
    <source>
        <dbReference type="Proteomes" id="UP000317730"/>
    </source>
</evidence>
<organism evidence="1 2">
    <name type="scientific">Acetobacter peroxydans</name>
    <dbReference type="NCBI Taxonomy" id="104098"/>
    <lineage>
        <taxon>Bacteria</taxon>
        <taxon>Pseudomonadati</taxon>
        <taxon>Pseudomonadota</taxon>
        <taxon>Alphaproteobacteria</taxon>
        <taxon>Acetobacterales</taxon>
        <taxon>Acetobacteraceae</taxon>
        <taxon>Acetobacter</taxon>
    </lineage>
</organism>
<dbReference type="PANTHER" id="PTHR33221:SF2">
    <property type="entry name" value="TRANSCRIPTIONAL REGULATOR"/>
    <property type="match status" value="1"/>
</dbReference>
<dbReference type="GO" id="GO:0003700">
    <property type="term" value="F:DNA-binding transcription factor activity"/>
    <property type="evidence" value="ECO:0007669"/>
    <property type="project" value="TreeGrafter"/>
</dbReference>
<dbReference type="SUPFAM" id="SSF46785">
    <property type="entry name" value="Winged helix' DNA-binding domain"/>
    <property type="match status" value="1"/>
</dbReference>
<dbReference type="RefSeq" id="WP_141374817.1">
    <property type="nucleotide sequence ID" value="NZ_BAPL01000030.1"/>
</dbReference>
<dbReference type="OrthoDB" id="9808360at2"/>
<dbReference type="NCBIfam" id="TIGR00738">
    <property type="entry name" value="rrf2_super"/>
    <property type="match status" value="1"/>
</dbReference>
<proteinExistence type="predicted"/>